<dbReference type="PROSITE" id="PS51257">
    <property type="entry name" value="PROKAR_LIPOPROTEIN"/>
    <property type="match status" value="1"/>
</dbReference>
<evidence type="ECO:0000313" key="1">
    <source>
        <dbReference type="EMBL" id="AWB26315.1"/>
    </source>
</evidence>
<evidence type="ECO:0000313" key="2">
    <source>
        <dbReference type="Proteomes" id="UP000244727"/>
    </source>
</evidence>
<sequence>MYRQLAIAGLVVLAAGCLGGPAADGEPSTGATVTAGSPDPNVTVQPGDTATITVEATDVSELRVGRISDENVTIDFTSATLSPRPDRVYETLPPYWWWEDRQSTVTVELPIQADSGATPGIYRTTAAIYHSENHSHENATEIPIVVEVGG</sequence>
<dbReference type="RefSeq" id="WP_108380684.1">
    <property type="nucleotide sequence ID" value="NZ_CP028858.1"/>
</dbReference>
<dbReference type="KEGG" id="harc:HARCEL1_00560"/>
<proteinExistence type="predicted"/>
<gene>
    <name evidence="1" type="ORF">HARCEL1_00560</name>
</gene>
<protein>
    <submittedName>
        <fullName evidence="1">Uncharacterized protein</fullName>
    </submittedName>
</protein>
<reference evidence="1 2" key="1">
    <citation type="submission" date="2018-04" db="EMBL/GenBank/DDBJ databases">
        <title>Halococcoides cellulosivorans gen. nov., sp. nov., an extremely halophilic cellulose-utilizing haloarchaeon from hypersaline lakes.</title>
        <authorList>
            <person name="Sorokin D.Y."/>
            <person name="Toshchakov S.V."/>
            <person name="Samarov N.I."/>
            <person name="Korzhenkov A."/>
            <person name="Kublanov I.V."/>
        </authorList>
    </citation>
    <scope>NUCLEOTIDE SEQUENCE [LARGE SCALE GENOMIC DNA]</scope>
    <source>
        <strain evidence="1 2">HArcel1</strain>
    </source>
</reference>
<name>A0A2R4WXP9_9EURY</name>
<dbReference type="AlphaFoldDB" id="A0A2R4WXP9"/>
<dbReference type="GeneID" id="36510953"/>
<dbReference type="Proteomes" id="UP000244727">
    <property type="component" value="Chromosome"/>
</dbReference>
<organism evidence="1 2">
    <name type="scientific">Halococcoides cellulosivorans</name>
    <dbReference type="NCBI Taxonomy" id="1679096"/>
    <lineage>
        <taxon>Archaea</taxon>
        <taxon>Methanobacteriati</taxon>
        <taxon>Methanobacteriota</taxon>
        <taxon>Stenosarchaea group</taxon>
        <taxon>Halobacteria</taxon>
        <taxon>Halobacteriales</taxon>
        <taxon>Haloarculaceae</taxon>
        <taxon>Halococcoides</taxon>
    </lineage>
</organism>
<dbReference type="EMBL" id="CP028858">
    <property type="protein sequence ID" value="AWB26315.1"/>
    <property type="molecule type" value="Genomic_DNA"/>
</dbReference>
<accession>A0A2R4WXP9</accession>
<keyword evidence="2" id="KW-1185">Reference proteome</keyword>